<keyword evidence="3" id="KW-1185">Reference proteome</keyword>
<feature type="compositionally biased region" description="Polar residues" evidence="1">
    <location>
        <begin position="116"/>
        <end position="126"/>
    </location>
</feature>
<feature type="non-terminal residue" evidence="2">
    <location>
        <position position="1"/>
    </location>
</feature>
<dbReference type="EMBL" id="JANBOJ010000346">
    <property type="protein sequence ID" value="KAJ1719751.1"/>
    <property type="molecule type" value="Genomic_DNA"/>
</dbReference>
<reference evidence="2" key="1">
    <citation type="submission" date="2022-07" db="EMBL/GenBank/DDBJ databases">
        <title>Phylogenomic reconstructions and comparative analyses of Kickxellomycotina fungi.</title>
        <authorList>
            <person name="Reynolds N.K."/>
            <person name="Stajich J.E."/>
            <person name="Barry K."/>
            <person name="Grigoriev I.V."/>
            <person name="Crous P."/>
            <person name="Smith M.E."/>
        </authorList>
    </citation>
    <scope>NUCLEOTIDE SEQUENCE</scope>
    <source>
        <strain evidence="2">NBRC 32514</strain>
    </source>
</reference>
<dbReference type="Proteomes" id="UP001149813">
    <property type="component" value="Unassembled WGS sequence"/>
</dbReference>
<feature type="compositionally biased region" description="Acidic residues" evidence="1">
    <location>
        <begin position="172"/>
        <end position="187"/>
    </location>
</feature>
<proteinExistence type="predicted"/>
<feature type="region of interest" description="Disordered" evidence="1">
    <location>
        <begin position="170"/>
        <end position="206"/>
    </location>
</feature>
<gene>
    <name evidence="2" type="ORF">LPJ53_005530</name>
</gene>
<accession>A0A9W7XUT5</accession>
<name>A0A9W7XUT5_9FUNG</name>
<evidence type="ECO:0000313" key="3">
    <source>
        <dbReference type="Proteomes" id="UP001149813"/>
    </source>
</evidence>
<dbReference type="AlphaFoldDB" id="A0A9W7XUT5"/>
<protein>
    <submittedName>
        <fullName evidence="2">Uncharacterized protein</fullName>
    </submittedName>
</protein>
<evidence type="ECO:0000313" key="2">
    <source>
        <dbReference type="EMBL" id="KAJ1719751.1"/>
    </source>
</evidence>
<dbReference type="OrthoDB" id="5538843at2759"/>
<feature type="region of interest" description="Disordered" evidence="1">
    <location>
        <begin position="116"/>
        <end position="137"/>
    </location>
</feature>
<evidence type="ECO:0000256" key="1">
    <source>
        <dbReference type="SAM" id="MobiDB-lite"/>
    </source>
</evidence>
<comment type="caution">
    <text evidence="2">The sequence shown here is derived from an EMBL/GenBank/DDBJ whole genome shotgun (WGS) entry which is preliminary data.</text>
</comment>
<sequence>MSIPTTFTNANCQTQIPGELNGGGMLQFCRTFKAGMPAADVCEINTQEDYDEYQLGCVNGRHGTFIDNNNNTVKLEFTQDYIPVLDAAIEFPIVDSFGKCCVSSLHGTYVNPLDGSVTTPDTTNDPATEFPTGDTAGIDGEVAEVTLPVSDSFASNDIYIPVINGSELQDLNAEDNDTESDDIDSDQSSEKSSAGVMTKTRPATLL</sequence>
<organism evidence="2 3">
    <name type="scientific">Coemansia erecta</name>
    <dbReference type="NCBI Taxonomy" id="147472"/>
    <lineage>
        <taxon>Eukaryota</taxon>
        <taxon>Fungi</taxon>
        <taxon>Fungi incertae sedis</taxon>
        <taxon>Zoopagomycota</taxon>
        <taxon>Kickxellomycotina</taxon>
        <taxon>Kickxellomycetes</taxon>
        <taxon>Kickxellales</taxon>
        <taxon>Kickxellaceae</taxon>
        <taxon>Coemansia</taxon>
    </lineage>
</organism>